<organism evidence="1">
    <name type="scientific">marine sediment metagenome</name>
    <dbReference type="NCBI Taxonomy" id="412755"/>
    <lineage>
        <taxon>unclassified sequences</taxon>
        <taxon>metagenomes</taxon>
        <taxon>ecological metagenomes</taxon>
    </lineage>
</organism>
<accession>A0A0F9CGS8</accession>
<dbReference type="AlphaFoldDB" id="A0A0F9CGS8"/>
<name>A0A0F9CGS8_9ZZZZ</name>
<dbReference type="Pfam" id="PF14595">
    <property type="entry name" value="Thioredoxin_9"/>
    <property type="match status" value="1"/>
</dbReference>
<reference evidence="1" key="1">
    <citation type="journal article" date="2015" name="Nature">
        <title>Complex archaea that bridge the gap between prokaryotes and eukaryotes.</title>
        <authorList>
            <person name="Spang A."/>
            <person name="Saw J.H."/>
            <person name="Jorgensen S.L."/>
            <person name="Zaremba-Niedzwiedzka K."/>
            <person name="Martijn J."/>
            <person name="Lind A.E."/>
            <person name="van Eijk R."/>
            <person name="Schleper C."/>
            <person name="Guy L."/>
            <person name="Ettema T.J."/>
        </authorList>
    </citation>
    <scope>NUCLEOTIDE SEQUENCE</scope>
</reference>
<gene>
    <name evidence="1" type="ORF">LCGC14_2324610</name>
</gene>
<comment type="caution">
    <text evidence="1">The sequence shown here is derived from an EMBL/GenBank/DDBJ whole genome shotgun (WGS) entry which is preliminary data.</text>
</comment>
<dbReference type="Gene3D" id="3.40.30.10">
    <property type="entry name" value="Glutaredoxin"/>
    <property type="match status" value="1"/>
</dbReference>
<dbReference type="EMBL" id="LAZR01033290">
    <property type="protein sequence ID" value="KKL48528.1"/>
    <property type="molecule type" value="Genomic_DNA"/>
</dbReference>
<protein>
    <submittedName>
        <fullName evidence="1">Uncharacterized protein</fullName>
    </submittedName>
</protein>
<evidence type="ECO:0000313" key="1">
    <source>
        <dbReference type="EMBL" id="KKL48528.1"/>
    </source>
</evidence>
<sequence length="81" mass="9476">MKAKINLKWSDLVSPTLSPDEYLKTYRNKIKSIYESYEPKEDIIEKIKEKIASKNQKLKIVALGADWCPSYWQGVIRSGLW</sequence>
<proteinExistence type="predicted"/>